<name>A0A4U8Q3N1_9FIRM</name>
<gene>
    <name evidence="1" type="ORF">DSM106044_03876</name>
</gene>
<protein>
    <submittedName>
        <fullName evidence="1">Uncharacterized protein</fullName>
    </submittedName>
</protein>
<proteinExistence type="predicted"/>
<organism evidence="1 2">
    <name type="scientific">Robinsoniella peoriensis</name>
    <dbReference type="NCBI Taxonomy" id="180332"/>
    <lineage>
        <taxon>Bacteria</taxon>
        <taxon>Bacillati</taxon>
        <taxon>Bacillota</taxon>
        <taxon>Clostridia</taxon>
        <taxon>Lachnospirales</taxon>
        <taxon>Lachnospiraceae</taxon>
        <taxon>Robinsoniella</taxon>
    </lineage>
</organism>
<evidence type="ECO:0000313" key="2">
    <source>
        <dbReference type="Proteomes" id="UP000306509"/>
    </source>
</evidence>
<dbReference type="Proteomes" id="UP000306509">
    <property type="component" value="Unassembled WGS sequence"/>
</dbReference>
<sequence>MITEKYIVTFYGLNTKYYTNEFVAHLWEESANKEYSSSGVFVTSLINVNSLVCGTVRGCNLGETAYIVSTTRNPSEVKDSDVFRESFINVAKEVRKNFGNPFMTITVQNVDIHYFIEIK</sequence>
<dbReference type="AlphaFoldDB" id="A0A4U8Q3N1"/>
<reference evidence="1 2" key="1">
    <citation type="journal article" date="2019" name="Anaerobe">
        <title>Detection of Robinsoniella peoriensis in multiple bone samples of a trauma patient.</title>
        <authorList>
            <person name="Schrottner P."/>
            <person name="Hartwich K."/>
            <person name="Bunk B."/>
            <person name="Schober I."/>
            <person name="Helbig S."/>
            <person name="Rudolph W.W."/>
            <person name="Gunzer F."/>
        </authorList>
    </citation>
    <scope>NUCLEOTIDE SEQUENCE [LARGE SCALE GENOMIC DNA]</scope>
    <source>
        <strain evidence="1 2">DSM 106044</strain>
    </source>
</reference>
<evidence type="ECO:0000313" key="1">
    <source>
        <dbReference type="EMBL" id="TLC99276.1"/>
    </source>
</evidence>
<dbReference type="EMBL" id="QGQD01000072">
    <property type="protein sequence ID" value="TLC99276.1"/>
    <property type="molecule type" value="Genomic_DNA"/>
</dbReference>
<keyword evidence="2" id="KW-1185">Reference proteome</keyword>
<dbReference type="RefSeq" id="WP_138003447.1">
    <property type="nucleotide sequence ID" value="NZ_QGQD01000072.1"/>
</dbReference>
<dbReference type="STRING" id="180332.GCA_000797495_02940"/>
<accession>A0A4U8Q3N1</accession>
<comment type="caution">
    <text evidence="1">The sequence shown here is derived from an EMBL/GenBank/DDBJ whole genome shotgun (WGS) entry which is preliminary data.</text>
</comment>